<protein>
    <submittedName>
        <fullName evidence="1">Uncharacterized protein</fullName>
    </submittedName>
</protein>
<name>A0ACC0V0A2_9HYPO</name>
<dbReference type="Proteomes" id="UP001163324">
    <property type="component" value="Chromosome 4"/>
</dbReference>
<evidence type="ECO:0000313" key="1">
    <source>
        <dbReference type="EMBL" id="KAI9899835.1"/>
    </source>
</evidence>
<keyword evidence="2" id="KW-1185">Reference proteome</keyword>
<evidence type="ECO:0000313" key="2">
    <source>
        <dbReference type="Proteomes" id="UP001163324"/>
    </source>
</evidence>
<reference evidence="1" key="1">
    <citation type="submission" date="2022-10" db="EMBL/GenBank/DDBJ databases">
        <title>Complete Genome of Trichothecium roseum strain YXFP-22015, a Plant Pathogen Isolated from Citrus.</title>
        <authorList>
            <person name="Wang Y."/>
            <person name="Zhu L."/>
        </authorList>
    </citation>
    <scope>NUCLEOTIDE SEQUENCE</scope>
    <source>
        <strain evidence="1">YXFP-22015</strain>
    </source>
</reference>
<organism evidence="1 2">
    <name type="scientific">Trichothecium roseum</name>
    <dbReference type="NCBI Taxonomy" id="47278"/>
    <lineage>
        <taxon>Eukaryota</taxon>
        <taxon>Fungi</taxon>
        <taxon>Dikarya</taxon>
        <taxon>Ascomycota</taxon>
        <taxon>Pezizomycotina</taxon>
        <taxon>Sordariomycetes</taxon>
        <taxon>Hypocreomycetidae</taxon>
        <taxon>Hypocreales</taxon>
        <taxon>Hypocreales incertae sedis</taxon>
        <taxon>Trichothecium</taxon>
    </lineage>
</organism>
<accession>A0ACC0V0A2</accession>
<comment type="caution">
    <text evidence="1">The sequence shown here is derived from an EMBL/GenBank/DDBJ whole genome shotgun (WGS) entry which is preliminary data.</text>
</comment>
<gene>
    <name evidence="1" type="ORF">N3K66_004097</name>
</gene>
<proteinExistence type="predicted"/>
<sequence length="394" mass="44349">MSLAPNLDGPALPPPDKVKPHFDASEGYHALGYAITTFGIVISTFSVVVRFTSRAMLRKFGIVDLFIFAAWAQYLAFQAMMYKCSEFPGIARHQWHVRLRDLPGFSYNIFVSTILYRTSVLCLKLAILIDWLHLFVPRGRHDAFFWAIHFLIWSNAIFYLVTVFIDVFQCSPFEKIWNPLFQGGTCHIEHNANNKFVAVNINLVSDIAILVLPQWKIWNLNMSRRAKMGVSVVFMAGILATVLGGLRLTSLIPLLTSKDQTYWLSLLGVYSSAEIGVGFLVAGLPCVPRAFSKVPLPKAVGYWFRSIRGSGERGTQRNTPAASGPGRRPRSRQRRGLWEITELEETELRSQDAIESPLDETLHTEFAGSGNREYSPRKANDDQSDLTAKTTEMV</sequence>
<dbReference type="EMBL" id="CM047943">
    <property type="protein sequence ID" value="KAI9899835.1"/>
    <property type="molecule type" value="Genomic_DNA"/>
</dbReference>